<comment type="caution">
    <text evidence="8">The sequence shown here is derived from an EMBL/GenBank/DDBJ whole genome shotgun (WGS) entry which is preliminary data.</text>
</comment>
<dbReference type="InterPro" id="IPR002104">
    <property type="entry name" value="Integrase_catalytic"/>
</dbReference>
<evidence type="ECO:0000259" key="7">
    <source>
        <dbReference type="PROSITE" id="PS51900"/>
    </source>
</evidence>
<accession>A0ABP8HMY6</accession>
<feature type="domain" description="Core-binding (CB)" evidence="7">
    <location>
        <begin position="108"/>
        <end position="191"/>
    </location>
</feature>
<keyword evidence="9" id="KW-1185">Reference proteome</keyword>
<name>A0ABP8HMY6_9BACT</name>
<dbReference type="RefSeq" id="WP_345257688.1">
    <property type="nucleotide sequence ID" value="NZ_BAABGY010000016.1"/>
</dbReference>
<protein>
    <recommendedName>
        <fullName evidence="10">Integrase</fullName>
    </recommendedName>
</protein>
<dbReference type="InterPro" id="IPR004107">
    <property type="entry name" value="Integrase_SAM-like_N"/>
</dbReference>
<evidence type="ECO:0000313" key="8">
    <source>
        <dbReference type="EMBL" id="GAA4341531.1"/>
    </source>
</evidence>
<dbReference type="PANTHER" id="PTHR30349">
    <property type="entry name" value="PHAGE INTEGRASE-RELATED"/>
    <property type="match status" value="1"/>
</dbReference>
<reference evidence="9" key="1">
    <citation type="journal article" date="2019" name="Int. J. Syst. Evol. Microbiol.">
        <title>The Global Catalogue of Microorganisms (GCM) 10K type strain sequencing project: providing services to taxonomists for standard genome sequencing and annotation.</title>
        <authorList>
            <consortium name="The Broad Institute Genomics Platform"/>
            <consortium name="The Broad Institute Genome Sequencing Center for Infectious Disease"/>
            <person name="Wu L."/>
            <person name="Ma J."/>
        </authorList>
    </citation>
    <scope>NUCLEOTIDE SEQUENCE [LARGE SCALE GENOMIC DNA]</scope>
    <source>
        <strain evidence="9">JCM 17919</strain>
    </source>
</reference>
<keyword evidence="3 5" id="KW-0238">DNA-binding</keyword>
<dbReference type="Proteomes" id="UP001501725">
    <property type="component" value="Unassembled WGS sequence"/>
</dbReference>
<dbReference type="Gene3D" id="1.10.443.10">
    <property type="entry name" value="Intergrase catalytic core"/>
    <property type="match status" value="1"/>
</dbReference>
<dbReference type="PROSITE" id="PS51898">
    <property type="entry name" value="TYR_RECOMBINASE"/>
    <property type="match status" value="1"/>
</dbReference>
<feature type="domain" description="Tyr recombinase" evidence="6">
    <location>
        <begin position="208"/>
        <end position="383"/>
    </location>
</feature>
<keyword evidence="2" id="KW-0229">DNA integration</keyword>
<dbReference type="Pfam" id="PF13495">
    <property type="entry name" value="Phage_int_SAM_4"/>
    <property type="match status" value="1"/>
</dbReference>
<gene>
    <name evidence="8" type="ORF">GCM10023184_40060</name>
</gene>
<dbReference type="InterPro" id="IPR011010">
    <property type="entry name" value="DNA_brk_join_enz"/>
</dbReference>
<evidence type="ECO:0000256" key="1">
    <source>
        <dbReference type="ARBA" id="ARBA00008857"/>
    </source>
</evidence>
<proteinExistence type="inferred from homology"/>
<dbReference type="InterPro" id="IPR010998">
    <property type="entry name" value="Integrase_recombinase_N"/>
</dbReference>
<evidence type="ECO:0000256" key="4">
    <source>
        <dbReference type="ARBA" id="ARBA00023172"/>
    </source>
</evidence>
<dbReference type="InterPro" id="IPR044068">
    <property type="entry name" value="CB"/>
</dbReference>
<dbReference type="Pfam" id="PF00589">
    <property type="entry name" value="Phage_integrase"/>
    <property type="match status" value="1"/>
</dbReference>
<evidence type="ECO:0000259" key="6">
    <source>
        <dbReference type="PROSITE" id="PS51898"/>
    </source>
</evidence>
<dbReference type="EMBL" id="BAABGY010000016">
    <property type="protein sequence ID" value="GAA4341531.1"/>
    <property type="molecule type" value="Genomic_DNA"/>
</dbReference>
<dbReference type="Gene3D" id="1.10.150.130">
    <property type="match status" value="1"/>
</dbReference>
<dbReference type="InterPro" id="IPR013762">
    <property type="entry name" value="Integrase-like_cat_sf"/>
</dbReference>
<evidence type="ECO:0008006" key="10">
    <source>
        <dbReference type="Google" id="ProtNLM"/>
    </source>
</evidence>
<evidence type="ECO:0000256" key="5">
    <source>
        <dbReference type="PROSITE-ProRule" id="PRU01248"/>
    </source>
</evidence>
<evidence type="ECO:0000313" key="9">
    <source>
        <dbReference type="Proteomes" id="UP001501725"/>
    </source>
</evidence>
<dbReference type="SUPFAM" id="SSF56349">
    <property type="entry name" value="DNA breaking-rejoining enzymes"/>
    <property type="match status" value="1"/>
</dbReference>
<organism evidence="8 9">
    <name type="scientific">Flaviaesturariibacter amylovorans</name>
    <dbReference type="NCBI Taxonomy" id="1084520"/>
    <lineage>
        <taxon>Bacteria</taxon>
        <taxon>Pseudomonadati</taxon>
        <taxon>Bacteroidota</taxon>
        <taxon>Chitinophagia</taxon>
        <taxon>Chitinophagales</taxon>
        <taxon>Chitinophagaceae</taxon>
        <taxon>Flaviaestuariibacter</taxon>
    </lineage>
</organism>
<keyword evidence="4" id="KW-0233">DNA recombination</keyword>
<dbReference type="InterPro" id="IPR050090">
    <property type="entry name" value="Tyrosine_recombinase_XerCD"/>
</dbReference>
<dbReference type="PROSITE" id="PS51900">
    <property type="entry name" value="CB"/>
    <property type="match status" value="1"/>
</dbReference>
<sequence>MRTIQLIAFYHRRAERIGIPFPKDWADVVAVLRPLKDVAWSRTRNCWYVPLSQVHFDAVKRALHGKAHLDTQLLKQYLEQRKACLGVTDAERLSSARSRIVQEQPLSADNLAAFNRFRDLIKLKGYSSSTLRTYCTEFHALLRLLGPRAAAGLTREQVQSYLLWLMQQRGYSEAHIHTAVNALKFFYEQVEGRSKEFYDLPRPKKPQTLPNVLATSEVEELIGRIRNLKHRALLMTAYSAGLRVSELVHLKVRDIDSKRMTIHVRLGKGKKDRMVPLSPTLLKVLRVYFREYRPREYLFEGEKGGAYGVRSAQEVIAAAKRAAGITKKGSMHMLRHSYATHLLEQGTDLRFIQELLGHHQITTTVRYTHVAIKGPANLRSPLDSLRLDL</sequence>
<dbReference type="PANTHER" id="PTHR30349:SF41">
    <property type="entry name" value="INTEGRASE_RECOMBINASE PROTEIN MJ0367-RELATED"/>
    <property type="match status" value="1"/>
</dbReference>
<evidence type="ECO:0000256" key="2">
    <source>
        <dbReference type="ARBA" id="ARBA00022908"/>
    </source>
</evidence>
<comment type="similarity">
    <text evidence="1">Belongs to the 'phage' integrase family.</text>
</comment>
<evidence type="ECO:0000256" key="3">
    <source>
        <dbReference type="ARBA" id="ARBA00023125"/>
    </source>
</evidence>